<feature type="region of interest" description="Disordered" evidence="4">
    <location>
        <begin position="964"/>
        <end position="988"/>
    </location>
</feature>
<gene>
    <name evidence="6" type="ORF">WI372_11935</name>
</gene>
<evidence type="ECO:0000256" key="3">
    <source>
        <dbReference type="ARBA" id="ARBA00022553"/>
    </source>
</evidence>
<dbReference type="InterPro" id="IPR010071">
    <property type="entry name" value="AA_adenyl_dom"/>
</dbReference>
<sequence length="1357" mass="145223">MGATGVGPHRVIEARLTEAQEGLWLARRLDPDNPCQNTGKLLRFTGPLDADRIAETVDAVLAEADGLNVRVDPESSPARMTSEGLEPLRTRRVDLRGESDPLRIARAAVHADMGTPRDPAGDPMVTSVLYTLADDDHLWYLSIQHLVIDGYGTTLLLTRVLDLLAAAVADRPPRTRPFAPFAGVLAEDAEYRDSARRADDRAWWHDTLARLGEVESFERGEPLAAPFHHRARRSFPESLRLALDTLARSVGCSWPDALAAGIGVYVGRHIATPPVLGVPLMNRLGSATARVPCTTMNVVPVAVASTETDTPAEVVARVGEAMRGARAHGRFRTEVLRRDLGRVGAGRRLFGPLVNVLPFQRLPVIEGVETTFEVLGAGPVDDITFTVRGGRAAEGLALEVDANPRLHDLTGTETHADRLLDFLHRFAALDGPLAELQTLGEAEFTRWVHGVNDTAHPVPDTTLVELFRRRAEATPAHPALIGEHRLDYGRTLAEVVRFAGRLRAAGVGRGAVVAVHAERSVERVIAYLAVMWLGAAYLPIDPEHPVERSRRICDSAAPVGVVTRDPDAAGALGVPSLGWPLPGRPTVDEPDAERPSARPDAGRARPEADDTRPDARPDARPDDPAYVLYTSGSTGAPKGVVIEHRAIVNRLEWMRETFDIGADDRILQKTPATFDVSVWELFLPFLAGATLVVAPPGVHRDPTRLARIVRDESISALHFVPAMLGPFLDDPESEGLRIARVFTSGERLEAPLRDRFHRRIEGRLHNLYGPTEAAVDVTHWPAPADDRSDPVPIGRPVWNTRAYVLDAEGRPTPPGVAGELYLAGRQLAREYLGRPDLTAERFVPDPFHPGERMYRTGDRARWRRDGVLLFDGRLDRQVKVRGQRIELGEVEAGLMALDGVADAVVALPRDAAPGAGLVAWVTAEGGRALDPDSLREDLARRLPEAMVPAAILVLDAFPLTASGKTDHRALPDPPAPTPSDGGAPRTDTERRVAELFARALGLAGTPGPADDFFRLGGHSLAAIEVLAGLREATGVTLGPGALFATPTVGALAGAIDAAARSAAGAGERAPPSEESTGLAPLLPLADGPEGTAPGSSAGTLYCIHPAGGIAWCYAALARELGGAVRMVGVQSPWLAPSAVAPPEPTALDDLARRYLDTVLAAHPGGPIHLLGWSVGGIIAHAMAHHMAQRGLRVGCLALLDAYPADYWHDQPDPDADAPLRALLLIAGEDPDRFGGAALDRAAVRGVLRERRHLLGSLSDEALDGVVRVVGLNNRLVRTHRHPRLEADVIHFRAALDHAGTDIDPRSWSPYVAAMESHPIPAIHPHMTGPAASARVAEVLAGRLAAGSSGVSSTGAGR</sequence>
<keyword evidence="3" id="KW-0597">Phosphoprotein</keyword>
<dbReference type="SMART" id="SM00823">
    <property type="entry name" value="PKS_PP"/>
    <property type="match status" value="1"/>
</dbReference>
<dbReference type="InterPro" id="IPR029058">
    <property type="entry name" value="AB_hydrolase_fold"/>
</dbReference>
<dbReference type="Gene3D" id="3.30.559.10">
    <property type="entry name" value="Chloramphenicol acetyltransferase-like domain"/>
    <property type="match status" value="1"/>
</dbReference>
<dbReference type="PROSITE" id="PS50075">
    <property type="entry name" value="CARRIER"/>
    <property type="match status" value="1"/>
</dbReference>
<dbReference type="Proteomes" id="UP001484239">
    <property type="component" value="Unassembled WGS sequence"/>
</dbReference>
<keyword evidence="2" id="KW-0596">Phosphopantetheine</keyword>
<organism evidence="6 7">
    <name type="scientific">Gaopeijia maritima</name>
    <dbReference type="NCBI Taxonomy" id="3119007"/>
    <lineage>
        <taxon>Bacteria</taxon>
        <taxon>Pseudomonadati</taxon>
        <taxon>Gemmatimonadota</taxon>
        <taxon>Longimicrobiia</taxon>
        <taxon>Gaopeijiales</taxon>
        <taxon>Gaopeijiaceae</taxon>
        <taxon>Gaopeijia</taxon>
    </lineage>
</organism>
<dbReference type="CDD" id="cd17646">
    <property type="entry name" value="A_NRPS_AB3403-like"/>
    <property type="match status" value="1"/>
</dbReference>
<dbReference type="SUPFAM" id="SSF56801">
    <property type="entry name" value="Acetyl-CoA synthetase-like"/>
    <property type="match status" value="1"/>
</dbReference>
<evidence type="ECO:0000313" key="7">
    <source>
        <dbReference type="Proteomes" id="UP001484239"/>
    </source>
</evidence>
<evidence type="ECO:0000259" key="5">
    <source>
        <dbReference type="PROSITE" id="PS50075"/>
    </source>
</evidence>
<feature type="domain" description="Carrier" evidence="5">
    <location>
        <begin position="983"/>
        <end position="1059"/>
    </location>
</feature>
<dbReference type="InterPro" id="IPR045851">
    <property type="entry name" value="AMP-bd_C_sf"/>
</dbReference>
<dbReference type="PROSITE" id="PS00012">
    <property type="entry name" value="PHOSPHOPANTETHEINE"/>
    <property type="match status" value="1"/>
</dbReference>
<feature type="region of interest" description="Disordered" evidence="4">
    <location>
        <begin position="573"/>
        <end position="626"/>
    </location>
</feature>
<dbReference type="PROSITE" id="PS00455">
    <property type="entry name" value="AMP_BINDING"/>
    <property type="match status" value="1"/>
</dbReference>
<reference evidence="6 7" key="1">
    <citation type="submission" date="2024-02" db="EMBL/GenBank/DDBJ databases">
        <title>A novel Gemmatimonadota bacterium.</title>
        <authorList>
            <person name="Du Z.-J."/>
            <person name="Ye Y.-Q."/>
        </authorList>
    </citation>
    <scope>NUCLEOTIDE SEQUENCE [LARGE SCALE GENOMIC DNA]</scope>
    <source>
        <strain evidence="6 7">DH-20</strain>
    </source>
</reference>
<feature type="region of interest" description="Disordered" evidence="4">
    <location>
        <begin position="1063"/>
        <end position="1089"/>
    </location>
</feature>
<dbReference type="InterPro" id="IPR000873">
    <property type="entry name" value="AMP-dep_synth/lig_dom"/>
</dbReference>
<dbReference type="InterPro" id="IPR001031">
    <property type="entry name" value="Thioesterase"/>
</dbReference>
<comment type="cofactor">
    <cofactor evidence="1">
        <name>pantetheine 4'-phosphate</name>
        <dbReference type="ChEBI" id="CHEBI:47942"/>
    </cofactor>
</comment>
<dbReference type="Pfam" id="PF00550">
    <property type="entry name" value="PP-binding"/>
    <property type="match status" value="1"/>
</dbReference>
<dbReference type="PANTHER" id="PTHR45527:SF1">
    <property type="entry name" value="FATTY ACID SYNTHASE"/>
    <property type="match status" value="1"/>
</dbReference>
<dbReference type="Pfam" id="PF00668">
    <property type="entry name" value="Condensation"/>
    <property type="match status" value="1"/>
</dbReference>
<protein>
    <submittedName>
        <fullName evidence="6">Amino acid adenylation domain-containing protein</fullName>
    </submittedName>
</protein>
<dbReference type="Gene3D" id="3.30.559.30">
    <property type="entry name" value="Nonribosomal peptide synthetase, condensation domain"/>
    <property type="match status" value="1"/>
</dbReference>
<dbReference type="InterPro" id="IPR001242">
    <property type="entry name" value="Condensation_dom"/>
</dbReference>
<dbReference type="SUPFAM" id="SSF53474">
    <property type="entry name" value="alpha/beta-Hydrolases"/>
    <property type="match status" value="1"/>
</dbReference>
<evidence type="ECO:0000256" key="1">
    <source>
        <dbReference type="ARBA" id="ARBA00001957"/>
    </source>
</evidence>
<dbReference type="SUPFAM" id="SSF52777">
    <property type="entry name" value="CoA-dependent acyltransferases"/>
    <property type="match status" value="2"/>
</dbReference>
<comment type="caution">
    <text evidence="6">The sequence shown here is derived from an EMBL/GenBank/DDBJ whole genome shotgun (WGS) entry which is preliminary data.</text>
</comment>
<dbReference type="Gene3D" id="3.30.300.30">
    <property type="match status" value="1"/>
</dbReference>
<dbReference type="RefSeq" id="WP_405287089.1">
    <property type="nucleotide sequence ID" value="NZ_JBBHLI010000006.1"/>
</dbReference>
<accession>A0ABU9EAC9</accession>
<dbReference type="InterPro" id="IPR020806">
    <property type="entry name" value="PKS_PP-bd"/>
</dbReference>
<name>A0ABU9EAC9_9BACT</name>
<dbReference type="InterPro" id="IPR023213">
    <property type="entry name" value="CAT-like_dom_sf"/>
</dbReference>
<evidence type="ECO:0000313" key="6">
    <source>
        <dbReference type="EMBL" id="MEK9501692.1"/>
    </source>
</evidence>
<dbReference type="NCBIfam" id="TIGR01733">
    <property type="entry name" value="AA-adenyl-dom"/>
    <property type="match status" value="1"/>
</dbReference>
<dbReference type="InterPro" id="IPR020802">
    <property type="entry name" value="TesA-like"/>
</dbReference>
<feature type="compositionally biased region" description="Basic and acidic residues" evidence="4">
    <location>
        <begin position="592"/>
        <end position="623"/>
    </location>
</feature>
<dbReference type="Pfam" id="PF00501">
    <property type="entry name" value="AMP-binding"/>
    <property type="match status" value="1"/>
</dbReference>
<dbReference type="SMART" id="SM00824">
    <property type="entry name" value="PKS_TE"/>
    <property type="match status" value="1"/>
</dbReference>
<dbReference type="EMBL" id="JBBHLI010000006">
    <property type="protein sequence ID" value="MEK9501692.1"/>
    <property type="molecule type" value="Genomic_DNA"/>
</dbReference>
<dbReference type="SUPFAM" id="SSF47336">
    <property type="entry name" value="ACP-like"/>
    <property type="match status" value="1"/>
</dbReference>
<keyword evidence="7" id="KW-1185">Reference proteome</keyword>
<dbReference type="Gene3D" id="3.40.50.1820">
    <property type="entry name" value="alpha/beta hydrolase"/>
    <property type="match status" value="1"/>
</dbReference>
<dbReference type="InterPro" id="IPR006162">
    <property type="entry name" value="Ppantetheine_attach_site"/>
</dbReference>
<dbReference type="InterPro" id="IPR042099">
    <property type="entry name" value="ANL_N_sf"/>
</dbReference>
<dbReference type="Pfam" id="PF00975">
    <property type="entry name" value="Thioesterase"/>
    <property type="match status" value="1"/>
</dbReference>
<dbReference type="Pfam" id="PF13193">
    <property type="entry name" value="AMP-binding_C"/>
    <property type="match status" value="1"/>
</dbReference>
<dbReference type="InterPro" id="IPR020845">
    <property type="entry name" value="AMP-binding_CS"/>
</dbReference>
<dbReference type="InterPro" id="IPR009081">
    <property type="entry name" value="PP-bd_ACP"/>
</dbReference>
<dbReference type="PANTHER" id="PTHR45527">
    <property type="entry name" value="NONRIBOSOMAL PEPTIDE SYNTHETASE"/>
    <property type="match status" value="1"/>
</dbReference>
<dbReference type="InterPro" id="IPR025110">
    <property type="entry name" value="AMP-bd_C"/>
</dbReference>
<proteinExistence type="predicted"/>
<evidence type="ECO:0000256" key="4">
    <source>
        <dbReference type="SAM" id="MobiDB-lite"/>
    </source>
</evidence>
<dbReference type="InterPro" id="IPR036736">
    <property type="entry name" value="ACP-like_sf"/>
</dbReference>
<evidence type="ECO:0000256" key="2">
    <source>
        <dbReference type="ARBA" id="ARBA00022450"/>
    </source>
</evidence>
<dbReference type="Gene3D" id="3.40.50.12780">
    <property type="entry name" value="N-terminal domain of ligase-like"/>
    <property type="match status" value="1"/>
</dbReference>